<keyword evidence="3" id="KW-1185">Reference proteome</keyword>
<protein>
    <submittedName>
        <fullName evidence="2">Uncharacterized protein</fullName>
    </submittedName>
</protein>
<proteinExistence type="predicted"/>
<organism evidence="2 3">
    <name type="scientific">Strigomonas culicis</name>
    <dbReference type="NCBI Taxonomy" id="28005"/>
    <lineage>
        <taxon>Eukaryota</taxon>
        <taxon>Discoba</taxon>
        <taxon>Euglenozoa</taxon>
        <taxon>Kinetoplastea</taxon>
        <taxon>Metakinetoplastina</taxon>
        <taxon>Trypanosomatida</taxon>
        <taxon>Trypanosomatidae</taxon>
        <taxon>Strigomonadinae</taxon>
        <taxon>Strigomonas</taxon>
    </lineage>
</organism>
<feature type="compositionally biased region" description="Basic and acidic residues" evidence="1">
    <location>
        <begin position="185"/>
        <end position="238"/>
    </location>
</feature>
<dbReference type="EMBL" id="ATMH01010718">
    <property type="protein sequence ID" value="EPY17036.1"/>
    <property type="molecule type" value="Genomic_DNA"/>
</dbReference>
<feature type="region of interest" description="Disordered" evidence="1">
    <location>
        <begin position="76"/>
        <end position="102"/>
    </location>
</feature>
<dbReference type="AlphaFoldDB" id="S9UR03"/>
<reference evidence="2 3" key="1">
    <citation type="journal article" date="2013" name="PLoS ONE">
        <title>Predicting the Proteins of Angomonas deanei, Strigomonas culicis and Their Respective Endosymbionts Reveals New Aspects of the Trypanosomatidae Family.</title>
        <authorList>
            <person name="Motta M.C."/>
            <person name="Martins A.C."/>
            <person name="de Souza S.S."/>
            <person name="Catta-Preta C.M."/>
            <person name="Silva R."/>
            <person name="Klein C.C."/>
            <person name="de Almeida L.G."/>
            <person name="de Lima Cunha O."/>
            <person name="Ciapina L.P."/>
            <person name="Brocchi M."/>
            <person name="Colabardini A.C."/>
            <person name="de Araujo Lima B."/>
            <person name="Machado C.R."/>
            <person name="de Almeida Soares C.M."/>
            <person name="Probst C.M."/>
            <person name="de Menezes C.B."/>
            <person name="Thompson C.E."/>
            <person name="Bartholomeu D.C."/>
            <person name="Gradia D.F."/>
            <person name="Pavoni D.P."/>
            <person name="Grisard E.C."/>
            <person name="Fantinatti-Garboggini F."/>
            <person name="Marchini F.K."/>
            <person name="Rodrigues-Luiz G.F."/>
            <person name="Wagner G."/>
            <person name="Goldman G.H."/>
            <person name="Fietto J.L."/>
            <person name="Elias M.C."/>
            <person name="Goldman M.H."/>
            <person name="Sagot M.F."/>
            <person name="Pereira M."/>
            <person name="Stoco P.H."/>
            <person name="de Mendonca-Neto R.P."/>
            <person name="Teixeira S.M."/>
            <person name="Maciel T.E."/>
            <person name="de Oliveira Mendes T.A."/>
            <person name="Urmenyi T.P."/>
            <person name="de Souza W."/>
            <person name="Schenkman S."/>
            <person name="de Vasconcelos A.T."/>
        </authorList>
    </citation>
    <scope>NUCLEOTIDE SEQUENCE [LARGE SCALE GENOMIC DNA]</scope>
</reference>
<sequence>MEELLSVYTGGATPSPRSPVKTKKQQQQTTSPSATKEGSSRRNTSQPANRGESLSHEDLENMRQFEEYSRCVVSASGRMHNSRQSNVSLRHGISPRSGAPASVGGCSVTSFSPSVMKIQSSCISQGRLPTQTELLLMSEIEERDSHRWEVIDRAHQMRETQEVMVVEECLDKERKVANRIRNKAVRTESMQEQKFEERTQRQELAEQRRKEMERERQEKLEKEVAEKEERRKAVDSKTYRTSAPSSSIRRSVSNRNSAVRQSPSKHAE</sequence>
<evidence type="ECO:0000313" key="2">
    <source>
        <dbReference type="EMBL" id="EPY17036.1"/>
    </source>
</evidence>
<feature type="region of interest" description="Disordered" evidence="1">
    <location>
        <begin position="1"/>
        <end position="59"/>
    </location>
</feature>
<evidence type="ECO:0000256" key="1">
    <source>
        <dbReference type="SAM" id="MobiDB-lite"/>
    </source>
</evidence>
<feature type="compositionally biased region" description="Polar residues" evidence="1">
    <location>
        <begin position="31"/>
        <end position="48"/>
    </location>
</feature>
<name>S9UR03_9TRYP</name>
<accession>S9UR03</accession>
<dbReference type="OrthoDB" id="310405at2759"/>
<evidence type="ECO:0000313" key="3">
    <source>
        <dbReference type="Proteomes" id="UP000015354"/>
    </source>
</evidence>
<feature type="region of interest" description="Disordered" evidence="1">
    <location>
        <begin position="185"/>
        <end position="268"/>
    </location>
</feature>
<comment type="caution">
    <text evidence="2">The sequence shown here is derived from an EMBL/GenBank/DDBJ whole genome shotgun (WGS) entry which is preliminary data.</text>
</comment>
<feature type="compositionally biased region" description="Low complexity" evidence="1">
    <location>
        <begin position="240"/>
        <end position="262"/>
    </location>
</feature>
<dbReference type="Proteomes" id="UP000015354">
    <property type="component" value="Unassembled WGS sequence"/>
</dbReference>
<gene>
    <name evidence="2" type="ORF">STCU_10852</name>
</gene>